<feature type="binding site" evidence="4">
    <location>
        <position position="321"/>
    </location>
    <ligand>
        <name>Zn(2+)</name>
        <dbReference type="ChEBI" id="CHEBI:29105"/>
        <note>catalytic</note>
    </ligand>
</feature>
<keyword evidence="3" id="KW-0165">Cleavage on pair of basic residues</keyword>
<dbReference type="HOGENOM" id="CLU_004602_0_1_1"/>
<dbReference type="PANTHER" id="PTHR45702">
    <property type="entry name" value="ADAM10/ADAM17 METALLOPEPTIDASE FAMILY MEMBER"/>
    <property type="match status" value="1"/>
</dbReference>
<evidence type="ECO:0000259" key="7">
    <source>
        <dbReference type="PROSITE" id="PS50215"/>
    </source>
</evidence>
<dbReference type="InterPro" id="IPR024079">
    <property type="entry name" value="MetalloPept_cat_dom_sf"/>
</dbReference>
<evidence type="ECO:0000313" key="9">
    <source>
        <dbReference type="Proteomes" id="UP000009022"/>
    </source>
</evidence>
<dbReference type="InterPro" id="IPR049038">
    <property type="entry name" value="ADAM10_Cys-rich"/>
</dbReference>
<dbReference type="PROSITE" id="PS50215">
    <property type="entry name" value="ADAM_MEPRO"/>
    <property type="match status" value="1"/>
</dbReference>
<dbReference type="KEGG" id="tad:TRIADDRAFT_52298"/>
<dbReference type="InterPro" id="IPR001590">
    <property type="entry name" value="Peptidase_M12B"/>
</dbReference>
<dbReference type="Proteomes" id="UP000009022">
    <property type="component" value="Unassembled WGS sequence"/>
</dbReference>
<dbReference type="CTD" id="6750081"/>
<feature type="domain" description="Peptidase M12B" evidence="7">
    <location>
        <begin position="161"/>
        <end position="387"/>
    </location>
</feature>
<dbReference type="GeneID" id="6750081"/>
<dbReference type="PANTHER" id="PTHR45702:SF2">
    <property type="entry name" value="KUZBANIAN, ISOFORM A"/>
    <property type="match status" value="1"/>
</dbReference>
<evidence type="ECO:0000259" key="6">
    <source>
        <dbReference type="PROSITE" id="PS50214"/>
    </source>
</evidence>
<dbReference type="InParanoid" id="B3RMA9"/>
<dbReference type="PhylomeDB" id="B3RMA9"/>
<dbReference type="GO" id="GO:0007219">
    <property type="term" value="P:Notch signaling pathway"/>
    <property type="evidence" value="ECO:0000318"/>
    <property type="project" value="GO_Central"/>
</dbReference>
<feature type="binding site" evidence="4">
    <location>
        <position position="327"/>
    </location>
    <ligand>
        <name>Zn(2+)</name>
        <dbReference type="ChEBI" id="CHEBI:29105"/>
        <note>catalytic</note>
    </ligand>
</feature>
<evidence type="ECO:0000256" key="1">
    <source>
        <dbReference type="ARBA" id="ARBA00001809"/>
    </source>
</evidence>
<dbReference type="Pfam" id="PF13574">
    <property type="entry name" value="Reprolysin_2"/>
    <property type="match status" value="1"/>
</dbReference>
<sequence>MALSLAFTAYKRHFHLHLVRDTETFTPDFTAVDETHQRIDYDLAKVYRGYLKGEKNSAVYGVLNNGVFYGKIYHNDEEYYLDPAEHYFKKVPFHSVIYKGSDIHYKHQGGNATCGHNNWRLVHPDYQLWHHGIMSKSSRTESISASSANRKKRNVLNSNADSCQIQMDADPYFTQQYGGRIQAVDRLVLHAQAADLMYRRTDLDGDGVTDNARIKVKKMRIYTTVDKNNVLHNNNLGVNALLKLYSQNNYNEFCTSFLFTYRTFQNGVLGLAYIGSICNIYAFTAANTQQSTNCGLVTTQNSGEAVPLRASEVTFAHELGHNFGAQHDNTYTTQKSCYPGGLDGNYIMYAYATTGNLKNNNFFSSCSRTAMTNVLRVKAASCFKASTASICGNGIVETGEDCDCGAHCDIDKCCNPAGSTNQCKYATNAQCSISNGPCCNNATCQIRPASDSFVCRTETDCASISRCSGSVNCPAPTNKPDRTRCNKNQKLCSNGECTLSLCELQNMAECKCSSSSEACHLCCQSKSGGTCISTYTMTTLFNKTNVPPGTSCANMTGYCDIFSNCRQVNEAGPLSTLLNITTQQVLDWAARNWWIILLVCCSVVLGFAIFIRFVAPLIPSDNPGRIEPIACGCCGCSNQRKKKNPVAIADDNINDQRV</sequence>
<dbReference type="eggNOG" id="KOG3658">
    <property type="taxonomic scope" value="Eukaryota"/>
</dbReference>
<feature type="domain" description="Disintegrin" evidence="6">
    <location>
        <begin position="388"/>
        <end position="481"/>
    </location>
</feature>
<evidence type="ECO:0000256" key="2">
    <source>
        <dbReference type="ARBA" id="ARBA00012332"/>
    </source>
</evidence>
<keyword evidence="5" id="KW-1133">Transmembrane helix</keyword>
<organism evidence="8 9">
    <name type="scientific">Trichoplax adhaerens</name>
    <name type="common">Trichoplax reptans</name>
    <dbReference type="NCBI Taxonomy" id="10228"/>
    <lineage>
        <taxon>Eukaryota</taxon>
        <taxon>Metazoa</taxon>
        <taxon>Placozoa</taxon>
        <taxon>Uniplacotomia</taxon>
        <taxon>Trichoplacea</taxon>
        <taxon>Trichoplacidae</taxon>
        <taxon>Trichoplax</taxon>
    </lineage>
</organism>
<dbReference type="SMART" id="SM00050">
    <property type="entry name" value="DISIN"/>
    <property type="match status" value="1"/>
</dbReference>
<dbReference type="EC" id="3.4.24.81" evidence="2"/>
<keyword evidence="4" id="KW-0479">Metal-binding</keyword>
<dbReference type="Gene3D" id="3.40.390.10">
    <property type="entry name" value="Collagenase (Catalytic Domain)"/>
    <property type="match status" value="1"/>
</dbReference>
<dbReference type="SUPFAM" id="SSF57552">
    <property type="entry name" value="Blood coagulation inhibitor (disintegrin)"/>
    <property type="match status" value="1"/>
</dbReference>
<feature type="active site" evidence="4">
    <location>
        <position position="318"/>
    </location>
</feature>
<keyword evidence="5" id="KW-0472">Membrane</keyword>
<dbReference type="GO" id="GO:0005886">
    <property type="term" value="C:plasma membrane"/>
    <property type="evidence" value="ECO:0000318"/>
    <property type="project" value="GO_Central"/>
</dbReference>
<accession>B3RMA9</accession>
<evidence type="ECO:0000256" key="3">
    <source>
        <dbReference type="ARBA" id="ARBA00022685"/>
    </source>
</evidence>
<dbReference type="OrthoDB" id="2149267at2759"/>
<dbReference type="OMA" id="FIRHYEM"/>
<dbReference type="InterPro" id="IPR001762">
    <property type="entry name" value="Disintegrin_dom"/>
</dbReference>
<keyword evidence="9" id="KW-1185">Reference proteome</keyword>
<dbReference type="Pfam" id="PF21299">
    <property type="entry name" value="ADAM10_Cys-rich"/>
    <property type="match status" value="1"/>
</dbReference>
<reference evidence="8 9" key="1">
    <citation type="journal article" date="2008" name="Nature">
        <title>The Trichoplax genome and the nature of placozoans.</title>
        <authorList>
            <person name="Srivastava M."/>
            <person name="Begovic E."/>
            <person name="Chapman J."/>
            <person name="Putnam N.H."/>
            <person name="Hellsten U."/>
            <person name="Kawashima T."/>
            <person name="Kuo A."/>
            <person name="Mitros T."/>
            <person name="Salamov A."/>
            <person name="Carpenter M.L."/>
            <person name="Signorovitch A.Y."/>
            <person name="Moreno M.A."/>
            <person name="Kamm K."/>
            <person name="Grimwood J."/>
            <person name="Schmutz J."/>
            <person name="Shapiro H."/>
            <person name="Grigoriev I.V."/>
            <person name="Buss L.W."/>
            <person name="Schierwater B."/>
            <person name="Dellaporta S.L."/>
            <person name="Rokhsar D.S."/>
        </authorList>
    </citation>
    <scope>NUCLEOTIDE SEQUENCE [LARGE SCALE GENOMIC DNA]</scope>
    <source>
        <strain evidence="8 9">Grell-BS-1999</strain>
    </source>
</reference>
<dbReference type="SUPFAM" id="SSF55486">
    <property type="entry name" value="Metalloproteases ('zincins'), catalytic domain"/>
    <property type="match status" value="1"/>
</dbReference>
<proteinExistence type="predicted"/>
<dbReference type="InterPro" id="IPR036436">
    <property type="entry name" value="Disintegrin_dom_sf"/>
</dbReference>
<name>B3RMA9_TRIAD</name>
<dbReference type="GO" id="GO:0004222">
    <property type="term" value="F:metalloendopeptidase activity"/>
    <property type="evidence" value="ECO:0000318"/>
    <property type="project" value="GO_Central"/>
</dbReference>
<dbReference type="GO" id="GO:0006509">
    <property type="term" value="P:membrane protein ectodomain proteolysis"/>
    <property type="evidence" value="ECO:0000318"/>
    <property type="project" value="GO_Central"/>
</dbReference>
<evidence type="ECO:0000256" key="5">
    <source>
        <dbReference type="SAM" id="Phobius"/>
    </source>
</evidence>
<keyword evidence="5" id="KW-0812">Transmembrane</keyword>
<evidence type="ECO:0000256" key="4">
    <source>
        <dbReference type="PROSITE-ProRule" id="PRU00276"/>
    </source>
</evidence>
<comment type="catalytic activity">
    <reaction evidence="1">
        <text>Endopeptidase of broad specificity.</text>
        <dbReference type="EC" id="3.4.24.81"/>
    </reaction>
</comment>
<feature type="binding site" evidence="4">
    <location>
        <position position="317"/>
    </location>
    <ligand>
        <name>Zn(2+)</name>
        <dbReference type="ChEBI" id="CHEBI:29105"/>
        <note>catalytic</note>
    </ligand>
</feature>
<keyword evidence="4" id="KW-0862">Zinc</keyword>
<protein>
    <recommendedName>
        <fullName evidence="2">ADAM10 endopeptidase</fullName>
        <ecNumber evidence="2">3.4.24.81</ecNumber>
    </recommendedName>
</protein>
<dbReference type="GO" id="GO:0046872">
    <property type="term" value="F:metal ion binding"/>
    <property type="evidence" value="ECO:0007669"/>
    <property type="project" value="UniProtKB-KW"/>
</dbReference>
<dbReference type="Gene3D" id="4.10.70.10">
    <property type="entry name" value="Disintegrin domain"/>
    <property type="match status" value="1"/>
</dbReference>
<dbReference type="AlphaFoldDB" id="B3RMA9"/>
<dbReference type="PROSITE" id="PS50214">
    <property type="entry name" value="DISINTEGRIN_2"/>
    <property type="match status" value="1"/>
</dbReference>
<gene>
    <name evidence="8" type="ORF">TRIADDRAFT_52298</name>
</gene>
<dbReference type="InterPro" id="IPR051489">
    <property type="entry name" value="ADAM_Metalloproteinase"/>
</dbReference>
<dbReference type="RefSeq" id="XP_002108134.1">
    <property type="nucleotide sequence ID" value="XM_002108098.1"/>
</dbReference>
<feature type="transmembrane region" description="Helical" evidence="5">
    <location>
        <begin position="593"/>
        <end position="615"/>
    </location>
</feature>
<dbReference type="EMBL" id="DS985241">
    <property type="protein sequence ID" value="EDV28932.1"/>
    <property type="molecule type" value="Genomic_DNA"/>
</dbReference>
<evidence type="ECO:0000313" key="8">
    <source>
        <dbReference type="EMBL" id="EDV28932.1"/>
    </source>
</evidence>
<comment type="caution">
    <text evidence="4">Lacks conserved residue(s) required for the propagation of feature annotation.</text>
</comment>